<sequence length="54" mass="6006">MQPVNSGQIIYSDWLVPPELAAQLYALGLVRHPDPPSADETPERDCPCWCQPSL</sequence>
<dbReference type="Proteomes" id="UP000053732">
    <property type="component" value="Unassembled WGS sequence"/>
</dbReference>
<reference evidence="1 2" key="1">
    <citation type="journal article" date="2014" name="Nat. Commun.">
        <title>Multiple recent horizontal transfers of a large genomic region in cheese making fungi.</title>
        <authorList>
            <person name="Cheeseman K."/>
            <person name="Ropars J."/>
            <person name="Renault P."/>
            <person name="Dupont J."/>
            <person name="Gouzy J."/>
            <person name="Branca A."/>
            <person name="Abraham A.L."/>
            <person name="Ceppi M."/>
            <person name="Conseiller E."/>
            <person name="Debuchy R."/>
            <person name="Malagnac F."/>
            <person name="Goarin A."/>
            <person name="Silar P."/>
            <person name="Lacoste S."/>
            <person name="Sallet E."/>
            <person name="Bensimon A."/>
            <person name="Giraud T."/>
            <person name="Brygoo Y."/>
        </authorList>
    </citation>
    <scope>NUCLEOTIDE SEQUENCE [LARGE SCALE GENOMIC DNA]</scope>
    <source>
        <strain evidence="2">FM 013</strain>
    </source>
</reference>
<dbReference type="EMBL" id="HG793148">
    <property type="protein sequence ID" value="CRL25638.1"/>
    <property type="molecule type" value="Genomic_DNA"/>
</dbReference>
<keyword evidence="2" id="KW-1185">Reference proteome</keyword>
<dbReference type="AlphaFoldDB" id="A0A0G4PH39"/>
<protein>
    <submittedName>
        <fullName evidence="1">Str. FM013</fullName>
    </submittedName>
</protein>
<gene>
    <name evidence="1" type="ORF">PCAMFM013_S015g000224</name>
</gene>
<name>A0A0G4PH39_PENC3</name>
<proteinExistence type="predicted"/>
<evidence type="ECO:0000313" key="1">
    <source>
        <dbReference type="EMBL" id="CRL25638.1"/>
    </source>
</evidence>
<evidence type="ECO:0000313" key="2">
    <source>
        <dbReference type="Proteomes" id="UP000053732"/>
    </source>
</evidence>
<accession>A0A0G4PH39</accession>
<organism evidence="1 2">
    <name type="scientific">Penicillium camemberti (strain FM 013)</name>
    <dbReference type="NCBI Taxonomy" id="1429867"/>
    <lineage>
        <taxon>Eukaryota</taxon>
        <taxon>Fungi</taxon>
        <taxon>Dikarya</taxon>
        <taxon>Ascomycota</taxon>
        <taxon>Pezizomycotina</taxon>
        <taxon>Eurotiomycetes</taxon>
        <taxon>Eurotiomycetidae</taxon>
        <taxon>Eurotiales</taxon>
        <taxon>Aspergillaceae</taxon>
        <taxon>Penicillium</taxon>
    </lineage>
</organism>